<dbReference type="PANTHER" id="PTHR10670:SF0">
    <property type="entry name" value="DNA POLYMERASE EPSILON CATALYTIC SUBUNIT A"/>
    <property type="match status" value="1"/>
</dbReference>
<accession>A0A0D2LRJ0</accession>
<evidence type="ECO:0000313" key="4">
    <source>
        <dbReference type="Proteomes" id="UP000054498"/>
    </source>
</evidence>
<dbReference type="GO" id="GO:0006287">
    <property type="term" value="P:base-excision repair, gap-filling"/>
    <property type="evidence" value="ECO:0007669"/>
    <property type="project" value="TreeGrafter"/>
</dbReference>
<feature type="compositionally biased region" description="Basic and acidic residues" evidence="2">
    <location>
        <begin position="32"/>
        <end position="44"/>
    </location>
</feature>
<keyword evidence="1" id="KW-0239">DNA-directed DNA polymerase</keyword>
<comment type="similarity">
    <text evidence="1">Belongs to the DNA polymerase type-B family.</text>
</comment>
<dbReference type="GO" id="GO:0008270">
    <property type="term" value="F:zinc ion binding"/>
    <property type="evidence" value="ECO:0007669"/>
    <property type="project" value="UniProtKB-KW"/>
</dbReference>
<feature type="compositionally biased region" description="Gly residues" evidence="2">
    <location>
        <begin position="49"/>
        <end position="59"/>
    </location>
</feature>
<dbReference type="GO" id="GO:0008622">
    <property type="term" value="C:epsilon DNA polymerase complex"/>
    <property type="evidence" value="ECO:0007669"/>
    <property type="project" value="InterPro"/>
</dbReference>
<evidence type="ECO:0000313" key="3">
    <source>
        <dbReference type="EMBL" id="KIY94284.1"/>
    </source>
</evidence>
<dbReference type="RefSeq" id="XP_013893304.1">
    <property type="nucleotide sequence ID" value="XM_014037850.1"/>
</dbReference>
<feature type="compositionally biased region" description="Low complexity" evidence="2">
    <location>
        <begin position="164"/>
        <end position="173"/>
    </location>
</feature>
<feature type="region of interest" description="Disordered" evidence="2">
    <location>
        <begin position="113"/>
        <end position="186"/>
    </location>
</feature>
<feature type="region of interest" description="Disordered" evidence="2">
    <location>
        <begin position="32"/>
        <end position="99"/>
    </location>
</feature>
<keyword evidence="4" id="KW-1185">Reference proteome</keyword>
<feature type="compositionally biased region" description="Acidic residues" evidence="2">
    <location>
        <begin position="131"/>
        <end position="147"/>
    </location>
</feature>
<keyword evidence="1 3" id="KW-0548">Nucleotidyltransferase</keyword>
<dbReference type="GO" id="GO:0003887">
    <property type="term" value="F:DNA-directed DNA polymerase activity"/>
    <property type="evidence" value="ECO:0007669"/>
    <property type="project" value="UniProtKB-KW"/>
</dbReference>
<keyword evidence="1" id="KW-0238">DNA-binding</keyword>
<dbReference type="GO" id="GO:0006297">
    <property type="term" value="P:nucleotide-excision repair, DNA gap filling"/>
    <property type="evidence" value="ECO:0007669"/>
    <property type="project" value="TreeGrafter"/>
</dbReference>
<dbReference type="InterPro" id="IPR029703">
    <property type="entry name" value="POL2"/>
</dbReference>
<dbReference type="STRING" id="145388.A0A0D2LRJ0"/>
<dbReference type="GeneID" id="25731165"/>
<keyword evidence="1" id="KW-0411">Iron-sulfur</keyword>
<dbReference type="PANTHER" id="PTHR10670">
    <property type="entry name" value="DNA POLYMERASE EPSILON CATALYTIC SUBUNIT A"/>
    <property type="match status" value="1"/>
</dbReference>
<proteinExistence type="inferred from homology"/>
<name>A0A0D2LRJ0_9CHLO</name>
<dbReference type="Proteomes" id="UP000054498">
    <property type="component" value="Unassembled WGS sequence"/>
</dbReference>
<keyword evidence="1" id="KW-0235">DNA replication</keyword>
<dbReference type="GO" id="GO:0051539">
    <property type="term" value="F:4 iron, 4 sulfur cluster binding"/>
    <property type="evidence" value="ECO:0007669"/>
    <property type="project" value="UniProtKB-KW"/>
</dbReference>
<dbReference type="GO" id="GO:0003677">
    <property type="term" value="F:DNA binding"/>
    <property type="evidence" value="ECO:0007669"/>
    <property type="project" value="UniProtKB-KW"/>
</dbReference>
<sequence>MGRWEVKHPDWLHKRVRERDSRSQQLRLDHLFAEQRERQARAKADAGAAAGGGGGGGDDVAGDEGEEAVRAAAARRRAKGAAVGDIEDLLSGGKGAGAGAAATARVRLRRAARDAGAGSADQEQRRLGEAGLEDGDVIKEEQDDDEQAGAAAAEGEEAGGAAQGAGRRAVAAEPGQPRPDRRADYGAWVAWQKQKWREVRQERKRRKVEAARRPAAAAAAAGGPDGEPAALAPTGNVARFFRQQQARAAAGHWQLLQLAATATPGTFKAWVLVDSALYAVPLRVARTLYVDSSVAPGTPEAAVLGRPVRVALPYGRSPTHVYQYADTTRCGYLEGGGPEGLGPLRYLALYQSADAGRGRGVFCLLMPATGRGLVVVVQPSALAAREVTSSALERAWRDGLGVLMPQGHNTQEQVDALSRVEWVAEYCGDAIEAARLLQRAVLGYREVQRGPLLLAVQCPGGARRLGADVPLLAEFPCVDIPPLSEDSRVLSQGAPG</sequence>
<keyword evidence="1 3" id="KW-0808">Transferase</keyword>
<dbReference type="EC" id="2.7.7.7" evidence="1"/>
<comment type="cofactor">
    <cofactor evidence="1">
        <name>[4Fe-4S] cluster</name>
        <dbReference type="ChEBI" id="CHEBI:49883"/>
    </cofactor>
</comment>
<reference evidence="3 4" key="1">
    <citation type="journal article" date="2013" name="BMC Genomics">
        <title>Reconstruction of the lipid metabolism for the microalga Monoraphidium neglectum from its genome sequence reveals characteristics suitable for biofuel production.</title>
        <authorList>
            <person name="Bogen C."/>
            <person name="Al-Dilaimi A."/>
            <person name="Albersmeier A."/>
            <person name="Wichmann J."/>
            <person name="Grundmann M."/>
            <person name="Rupp O."/>
            <person name="Lauersen K.J."/>
            <person name="Blifernez-Klassen O."/>
            <person name="Kalinowski J."/>
            <person name="Goesmann A."/>
            <person name="Mussgnug J.H."/>
            <person name="Kruse O."/>
        </authorList>
    </citation>
    <scope>NUCLEOTIDE SEQUENCE [LARGE SCALE GENOMIC DNA]</scope>
    <source>
        <strain evidence="3 4">SAG 48.87</strain>
    </source>
</reference>
<keyword evidence="1" id="KW-0408">Iron</keyword>
<keyword evidence="1" id="KW-0539">Nucleus</keyword>
<keyword evidence="1" id="KW-0004">4Fe-4S</keyword>
<evidence type="ECO:0000256" key="1">
    <source>
        <dbReference type="RuleBase" id="RU365029"/>
    </source>
</evidence>
<dbReference type="OrthoDB" id="10060449at2759"/>
<keyword evidence="1" id="KW-0862">Zinc</keyword>
<dbReference type="GO" id="GO:0008310">
    <property type="term" value="F:single-stranded DNA 3'-5' DNA exonuclease activity"/>
    <property type="evidence" value="ECO:0007669"/>
    <property type="project" value="TreeGrafter"/>
</dbReference>
<dbReference type="GO" id="GO:0045004">
    <property type="term" value="P:DNA replication proofreading"/>
    <property type="evidence" value="ECO:0007669"/>
    <property type="project" value="TreeGrafter"/>
</dbReference>
<dbReference type="GO" id="GO:0000278">
    <property type="term" value="P:mitotic cell cycle"/>
    <property type="evidence" value="ECO:0007669"/>
    <property type="project" value="TreeGrafter"/>
</dbReference>
<keyword evidence="1" id="KW-0479">Metal-binding</keyword>
<evidence type="ECO:0000256" key="2">
    <source>
        <dbReference type="SAM" id="MobiDB-lite"/>
    </source>
</evidence>
<protein>
    <recommendedName>
        <fullName evidence="1">DNA polymerase epsilon catalytic subunit</fullName>
        <ecNumber evidence="1">2.7.7.7</ecNumber>
    </recommendedName>
</protein>
<comment type="subcellular location">
    <subcellularLocation>
        <location evidence="1">Nucleus</location>
    </subcellularLocation>
</comment>
<organism evidence="3 4">
    <name type="scientific">Monoraphidium neglectum</name>
    <dbReference type="NCBI Taxonomy" id="145388"/>
    <lineage>
        <taxon>Eukaryota</taxon>
        <taxon>Viridiplantae</taxon>
        <taxon>Chlorophyta</taxon>
        <taxon>core chlorophytes</taxon>
        <taxon>Chlorophyceae</taxon>
        <taxon>CS clade</taxon>
        <taxon>Sphaeropleales</taxon>
        <taxon>Selenastraceae</taxon>
        <taxon>Monoraphidium</taxon>
    </lineage>
</organism>
<dbReference type="AlphaFoldDB" id="A0A0D2LRJ0"/>
<comment type="function">
    <text evidence="1">DNA polymerase II participates in chromosomal DNA replication.</text>
</comment>
<dbReference type="GO" id="GO:0006272">
    <property type="term" value="P:leading strand elongation"/>
    <property type="evidence" value="ECO:0007669"/>
    <property type="project" value="TreeGrafter"/>
</dbReference>
<comment type="catalytic activity">
    <reaction evidence="1">
        <text>DNA(n) + a 2'-deoxyribonucleoside 5'-triphosphate = DNA(n+1) + diphosphate</text>
        <dbReference type="Rhea" id="RHEA:22508"/>
        <dbReference type="Rhea" id="RHEA-COMP:17339"/>
        <dbReference type="Rhea" id="RHEA-COMP:17340"/>
        <dbReference type="ChEBI" id="CHEBI:33019"/>
        <dbReference type="ChEBI" id="CHEBI:61560"/>
        <dbReference type="ChEBI" id="CHEBI:173112"/>
        <dbReference type="EC" id="2.7.7.7"/>
    </reaction>
</comment>
<feature type="compositionally biased region" description="Low complexity" evidence="2">
    <location>
        <begin position="213"/>
        <end position="231"/>
    </location>
</feature>
<dbReference type="KEGG" id="mng:MNEG_13679"/>
<keyword evidence="1" id="KW-0863">Zinc-finger</keyword>
<gene>
    <name evidence="3" type="ORF">MNEG_13679</name>
</gene>
<dbReference type="EMBL" id="KK104196">
    <property type="protein sequence ID" value="KIY94284.1"/>
    <property type="molecule type" value="Genomic_DNA"/>
</dbReference>
<feature type="region of interest" description="Disordered" evidence="2">
    <location>
        <begin position="199"/>
        <end position="231"/>
    </location>
</feature>